<dbReference type="PANTHER" id="PTHR43133">
    <property type="entry name" value="RNA POLYMERASE ECF-TYPE SIGMA FACTO"/>
    <property type="match status" value="1"/>
</dbReference>
<dbReference type="InterPro" id="IPR036388">
    <property type="entry name" value="WH-like_DNA-bd_sf"/>
</dbReference>
<accession>A0A6L3W1J1</accession>
<keyword evidence="3" id="KW-0731">Sigma factor</keyword>
<dbReference type="OrthoDB" id="4184921at2"/>
<dbReference type="NCBIfam" id="TIGR02937">
    <property type="entry name" value="sigma70-ECF"/>
    <property type="match status" value="1"/>
</dbReference>
<dbReference type="GO" id="GO:0006352">
    <property type="term" value="P:DNA-templated transcription initiation"/>
    <property type="evidence" value="ECO:0007669"/>
    <property type="project" value="InterPro"/>
</dbReference>
<dbReference type="GO" id="GO:0003677">
    <property type="term" value="F:DNA binding"/>
    <property type="evidence" value="ECO:0007669"/>
    <property type="project" value="UniProtKB-KW"/>
</dbReference>
<dbReference type="InterPro" id="IPR014284">
    <property type="entry name" value="RNA_pol_sigma-70_dom"/>
</dbReference>
<evidence type="ECO:0000256" key="3">
    <source>
        <dbReference type="ARBA" id="ARBA00023082"/>
    </source>
</evidence>
<gene>
    <name evidence="8" type="ORF">F9B16_02255</name>
</gene>
<dbReference type="RefSeq" id="WP_151538119.1">
    <property type="nucleotide sequence ID" value="NZ_WBMR01000003.1"/>
</dbReference>
<comment type="similarity">
    <text evidence="1">Belongs to the sigma-70 factor family. ECF subfamily.</text>
</comment>
<dbReference type="Gene3D" id="1.10.10.10">
    <property type="entry name" value="Winged helix-like DNA-binding domain superfamily/Winged helix DNA-binding domain"/>
    <property type="match status" value="1"/>
</dbReference>
<feature type="domain" description="RNA polymerase sigma factor 70 region 4 type 2" evidence="7">
    <location>
        <begin position="95"/>
        <end position="144"/>
    </location>
</feature>
<dbReference type="Pfam" id="PF04542">
    <property type="entry name" value="Sigma70_r2"/>
    <property type="match status" value="1"/>
</dbReference>
<dbReference type="InterPro" id="IPR013249">
    <property type="entry name" value="RNA_pol_sigma70_r4_t2"/>
</dbReference>
<proteinExistence type="inferred from homology"/>
<dbReference type="AlphaFoldDB" id="A0A6L3W1J1"/>
<dbReference type="SUPFAM" id="SSF88659">
    <property type="entry name" value="Sigma3 and sigma4 domains of RNA polymerase sigma factors"/>
    <property type="match status" value="1"/>
</dbReference>
<comment type="caution">
    <text evidence="8">The sequence shown here is derived from an EMBL/GenBank/DDBJ whole genome shotgun (WGS) entry which is preliminary data.</text>
</comment>
<dbReference type="Pfam" id="PF08281">
    <property type="entry name" value="Sigma70_r4_2"/>
    <property type="match status" value="1"/>
</dbReference>
<dbReference type="SUPFAM" id="SSF88946">
    <property type="entry name" value="Sigma2 domain of RNA polymerase sigma factors"/>
    <property type="match status" value="1"/>
</dbReference>
<evidence type="ECO:0000259" key="6">
    <source>
        <dbReference type="Pfam" id="PF04542"/>
    </source>
</evidence>
<evidence type="ECO:0000256" key="5">
    <source>
        <dbReference type="ARBA" id="ARBA00023163"/>
    </source>
</evidence>
<dbReference type="Proteomes" id="UP000483004">
    <property type="component" value="Unassembled WGS sequence"/>
</dbReference>
<dbReference type="InterPro" id="IPR013324">
    <property type="entry name" value="RNA_pol_sigma_r3/r4-like"/>
</dbReference>
<evidence type="ECO:0000256" key="2">
    <source>
        <dbReference type="ARBA" id="ARBA00023015"/>
    </source>
</evidence>
<dbReference type="EMBL" id="WBMR01000003">
    <property type="protein sequence ID" value="KAB2388773.1"/>
    <property type="molecule type" value="Genomic_DNA"/>
</dbReference>
<organism evidence="8 9">
    <name type="scientific">Actinomadura montaniterrae</name>
    <dbReference type="NCBI Taxonomy" id="1803903"/>
    <lineage>
        <taxon>Bacteria</taxon>
        <taxon>Bacillati</taxon>
        <taxon>Actinomycetota</taxon>
        <taxon>Actinomycetes</taxon>
        <taxon>Streptosporangiales</taxon>
        <taxon>Thermomonosporaceae</taxon>
        <taxon>Actinomadura</taxon>
    </lineage>
</organism>
<keyword evidence="2" id="KW-0805">Transcription regulation</keyword>
<evidence type="ECO:0000256" key="4">
    <source>
        <dbReference type="ARBA" id="ARBA00023125"/>
    </source>
</evidence>
<dbReference type="InterPro" id="IPR007627">
    <property type="entry name" value="RNA_pol_sigma70_r2"/>
</dbReference>
<dbReference type="PANTHER" id="PTHR43133:SF8">
    <property type="entry name" value="RNA POLYMERASE SIGMA FACTOR HI_1459-RELATED"/>
    <property type="match status" value="1"/>
</dbReference>
<keyword evidence="4" id="KW-0238">DNA-binding</keyword>
<dbReference type="Gene3D" id="1.10.1740.10">
    <property type="match status" value="1"/>
</dbReference>
<protein>
    <submittedName>
        <fullName evidence="8">Sigma-70 family RNA polymerase sigma factor</fullName>
    </submittedName>
</protein>
<sequence>MTLYERCYGSIVRYAWRRVGPDQAEDIASETFTIAWRRIADIPSDHELPWLYSVARNVIANSARREQRDRELNDALSVEPESDHADAVTSRQIAISVLRGLSDKDRELARLAAWECLSSREISIVLGCSHAAVHIRLHRLRKRLEKLFDDHQGEGTD</sequence>
<evidence type="ECO:0000313" key="8">
    <source>
        <dbReference type="EMBL" id="KAB2388773.1"/>
    </source>
</evidence>
<feature type="domain" description="RNA polymerase sigma-70 region 2" evidence="6">
    <location>
        <begin position="3"/>
        <end position="68"/>
    </location>
</feature>
<dbReference type="InterPro" id="IPR013325">
    <property type="entry name" value="RNA_pol_sigma_r2"/>
</dbReference>
<dbReference type="InterPro" id="IPR039425">
    <property type="entry name" value="RNA_pol_sigma-70-like"/>
</dbReference>
<keyword evidence="5" id="KW-0804">Transcription</keyword>
<keyword evidence="9" id="KW-1185">Reference proteome</keyword>
<evidence type="ECO:0000259" key="7">
    <source>
        <dbReference type="Pfam" id="PF08281"/>
    </source>
</evidence>
<evidence type="ECO:0000313" key="9">
    <source>
        <dbReference type="Proteomes" id="UP000483004"/>
    </source>
</evidence>
<reference evidence="8 9" key="1">
    <citation type="submission" date="2019-09" db="EMBL/GenBank/DDBJ databases">
        <title>Actinomadura physcomitrii sp. nov., a novel actinomycete isolated from moss [Physcomitrium sphaericum (Ludw) Fuernr].</title>
        <authorList>
            <person name="Liu C."/>
            <person name="Zhuang X."/>
        </authorList>
    </citation>
    <scope>NUCLEOTIDE SEQUENCE [LARGE SCALE GENOMIC DNA]</scope>
    <source>
        <strain evidence="8 9">CYP1-1B</strain>
    </source>
</reference>
<name>A0A6L3W1J1_9ACTN</name>
<dbReference type="GO" id="GO:0016987">
    <property type="term" value="F:sigma factor activity"/>
    <property type="evidence" value="ECO:0007669"/>
    <property type="project" value="UniProtKB-KW"/>
</dbReference>
<evidence type="ECO:0000256" key="1">
    <source>
        <dbReference type="ARBA" id="ARBA00010641"/>
    </source>
</evidence>